<keyword evidence="3" id="KW-0472">Membrane</keyword>
<feature type="transmembrane region" description="Helical" evidence="3">
    <location>
        <begin position="304"/>
        <end position="323"/>
    </location>
</feature>
<feature type="transmembrane region" description="Helical" evidence="3">
    <location>
        <begin position="92"/>
        <end position="111"/>
    </location>
</feature>
<feature type="transmembrane region" description="Helical" evidence="3">
    <location>
        <begin position="57"/>
        <end position="80"/>
    </location>
</feature>
<keyword evidence="1 5" id="KW-0378">Hydrolase</keyword>
<feature type="transmembrane region" description="Helical" evidence="3">
    <location>
        <begin position="118"/>
        <end position="138"/>
    </location>
</feature>
<dbReference type="Proteomes" id="UP001519289">
    <property type="component" value="Unassembled WGS sequence"/>
</dbReference>
<feature type="transmembrane region" description="Helical" evidence="3">
    <location>
        <begin position="177"/>
        <end position="195"/>
    </location>
</feature>
<keyword evidence="3" id="KW-1133">Transmembrane helix</keyword>
<keyword evidence="3" id="KW-0812">Transmembrane</keyword>
<gene>
    <name evidence="5" type="ORF">J2Z79_002286</name>
</gene>
<dbReference type="GO" id="GO:0004722">
    <property type="term" value="F:protein serine/threonine phosphatase activity"/>
    <property type="evidence" value="ECO:0007669"/>
    <property type="project" value="UniProtKB-EC"/>
</dbReference>
<proteinExistence type="predicted"/>
<dbReference type="InterPro" id="IPR052016">
    <property type="entry name" value="Bact_Sigma-Reg"/>
</dbReference>
<dbReference type="PANTHER" id="PTHR43156">
    <property type="entry name" value="STAGE II SPORULATION PROTEIN E-RELATED"/>
    <property type="match status" value="1"/>
</dbReference>
<evidence type="ECO:0000259" key="4">
    <source>
        <dbReference type="PROSITE" id="PS51746"/>
    </source>
</evidence>
<protein>
    <submittedName>
        <fullName evidence="5">Stage II sporulation protein E</fullName>
        <ecNumber evidence="5">3.1.3.16</ecNumber>
    </submittedName>
</protein>
<feature type="transmembrane region" description="Helical" evidence="3">
    <location>
        <begin position="144"/>
        <end position="165"/>
    </location>
</feature>
<comment type="caution">
    <text evidence="5">The sequence shown here is derived from an EMBL/GenBank/DDBJ whole genome shotgun (WGS) entry which is preliminary data.</text>
</comment>
<dbReference type="Pfam" id="PF19732">
    <property type="entry name" value="SpoIIE_N"/>
    <property type="match status" value="1"/>
</dbReference>
<accession>A0ABS4JVD8</accession>
<dbReference type="PANTHER" id="PTHR43156:SF2">
    <property type="entry name" value="STAGE II SPORULATION PROTEIN E"/>
    <property type="match status" value="1"/>
</dbReference>
<dbReference type="SMART" id="SM00331">
    <property type="entry name" value="PP2C_SIG"/>
    <property type="match status" value="1"/>
</dbReference>
<name>A0ABS4JVD8_9FIRM</name>
<organism evidence="5 6">
    <name type="scientific">Symbiobacterium terraclitae</name>
    <dbReference type="NCBI Taxonomy" id="557451"/>
    <lineage>
        <taxon>Bacteria</taxon>
        <taxon>Bacillati</taxon>
        <taxon>Bacillota</taxon>
        <taxon>Clostridia</taxon>
        <taxon>Eubacteriales</taxon>
        <taxon>Symbiobacteriaceae</taxon>
        <taxon>Symbiobacterium</taxon>
    </lineage>
</organism>
<keyword evidence="6" id="KW-1185">Reference proteome</keyword>
<feature type="compositionally biased region" description="Basic and acidic residues" evidence="2">
    <location>
        <begin position="759"/>
        <end position="771"/>
    </location>
</feature>
<reference evidence="5 6" key="1">
    <citation type="submission" date="2021-03" db="EMBL/GenBank/DDBJ databases">
        <title>Genomic Encyclopedia of Type Strains, Phase IV (KMG-IV): sequencing the most valuable type-strain genomes for metagenomic binning, comparative biology and taxonomic classification.</title>
        <authorList>
            <person name="Goeker M."/>
        </authorList>
    </citation>
    <scope>NUCLEOTIDE SEQUENCE [LARGE SCALE GENOMIC DNA]</scope>
    <source>
        <strain evidence="5 6">DSM 27138</strain>
    </source>
</reference>
<dbReference type="InterPro" id="IPR001932">
    <property type="entry name" value="PPM-type_phosphatase-like_dom"/>
</dbReference>
<evidence type="ECO:0000256" key="1">
    <source>
        <dbReference type="ARBA" id="ARBA00022801"/>
    </source>
</evidence>
<sequence length="771" mass="82557">MPAKPSDRREPGPNRWRRLGSWFVSRMAWAWHPLFYAGICLGFLMGRAQPFDPVAPFGIAFYMAVRAAGFSSAAGVPVALAVMGGAATVQPLPAFAASAAALGVVHALGGLSRLQARYAALVAALVGSVAAAVQGVLQNPAADWIQLTFWAGLTGVLALIFTLAVEELTQPRYPEGLTADLPIPAIILLAAAFTGLQDLTLWGRVSLHATAAGLAVMLFAQAGGLGWGAAAGAVIGMSSFLSVLASPPAAGAWLNPALTESHAMAYVIAGFLGGSFRELRKPGVGLSYMLGFLSYTMATQGQGAVLESMALSAVAATVLFWIIPSRWISRLSGAVSVRPRAQNPPAGQDREDAVVAGARDQLRAMAQVLKEIQRTYTQVAAVSAGAAQEPETRFRQVVETVCHSCSLYAQCWQKEPEESRRLFEGLWEQIENEGTLPMAPLPEQLEARCIHPEQIVVTLNHVHDLERSGRALTRKLEEGRAIAGEYVQNVARMLDRMADEVEAGSRNHQGLTAVFRATAAVARMPKRGGHISGDSAVTGPLSRGRFLLALSDGMGVGREAAVQSGETVKLLQQLLDAGFNTEVAVRTVNSVLLLRGPGDSFATVDLAVLDLTTGRAEFVKVGAAPSFLKRGNDVTLVKMPSVPVGIVTEIEVEPEFRNLRDGDIIVMVSDGILDVARDEADKERWVLEHLGREQTADPEELAERLLARALDLTPAPEDDLTVVVARVDQVDGHGGDERPRPRVTGEWVPAQPAPRMKPQRKEDRGERGRRR</sequence>
<feature type="region of interest" description="Disordered" evidence="2">
    <location>
        <begin position="730"/>
        <end position="771"/>
    </location>
</feature>
<evidence type="ECO:0000256" key="3">
    <source>
        <dbReference type="SAM" id="Phobius"/>
    </source>
</evidence>
<dbReference type="InterPro" id="IPR045768">
    <property type="entry name" value="SpoIIE_N"/>
</dbReference>
<evidence type="ECO:0000313" key="6">
    <source>
        <dbReference type="Proteomes" id="UP001519289"/>
    </source>
</evidence>
<dbReference type="RefSeq" id="WP_209466996.1">
    <property type="nucleotide sequence ID" value="NZ_JAGGLG010000019.1"/>
</dbReference>
<dbReference type="PROSITE" id="PS51746">
    <property type="entry name" value="PPM_2"/>
    <property type="match status" value="1"/>
</dbReference>
<dbReference type="Gene3D" id="3.60.40.10">
    <property type="entry name" value="PPM-type phosphatase domain"/>
    <property type="match status" value="1"/>
</dbReference>
<evidence type="ECO:0000313" key="5">
    <source>
        <dbReference type="EMBL" id="MBP2018871.1"/>
    </source>
</evidence>
<feature type="transmembrane region" description="Helical" evidence="3">
    <location>
        <begin position="28"/>
        <end position="45"/>
    </location>
</feature>
<feature type="transmembrane region" description="Helical" evidence="3">
    <location>
        <begin position="257"/>
        <end position="276"/>
    </location>
</feature>
<dbReference type="SUPFAM" id="SSF81606">
    <property type="entry name" value="PP2C-like"/>
    <property type="match status" value="1"/>
</dbReference>
<dbReference type="EMBL" id="JAGGLG010000019">
    <property type="protein sequence ID" value="MBP2018871.1"/>
    <property type="molecule type" value="Genomic_DNA"/>
</dbReference>
<dbReference type="Pfam" id="PF07228">
    <property type="entry name" value="SpoIIE"/>
    <property type="match status" value="1"/>
</dbReference>
<feature type="compositionally biased region" description="Basic and acidic residues" evidence="2">
    <location>
        <begin position="730"/>
        <end position="740"/>
    </location>
</feature>
<dbReference type="InterPro" id="IPR036457">
    <property type="entry name" value="PPM-type-like_dom_sf"/>
</dbReference>
<feature type="domain" description="PPM-type phosphatase" evidence="4">
    <location>
        <begin position="518"/>
        <end position="727"/>
    </location>
</feature>
<dbReference type="EC" id="3.1.3.16" evidence="5"/>
<evidence type="ECO:0000256" key="2">
    <source>
        <dbReference type="SAM" id="MobiDB-lite"/>
    </source>
</evidence>